<reference evidence="1" key="1">
    <citation type="journal article" date="2025" name="Int. J. Syst. Evol. Microbiol.">
        <title>Streptomyces citrinus sp. nov., with yellow diffusible pigment.</title>
        <authorList>
            <person name="He Y."/>
            <person name="Yang E."/>
            <person name="Xu J."/>
            <person name="Sun Y."/>
            <person name="Sun L."/>
        </authorList>
    </citation>
    <scope>NUCLEOTIDE SEQUENCE</scope>
    <source>
        <strain evidence="1">Q6</strain>
    </source>
</reference>
<evidence type="ECO:0000313" key="1">
    <source>
        <dbReference type="EMBL" id="WWQ63972.1"/>
    </source>
</evidence>
<dbReference type="Proteomes" id="UP001432251">
    <property type="component" value="Chromosome"/>
</dbReference>
<keyword evidence="2" id="KW-1185">Reference proteome</keyword>
<gene>
    <name evidence="1" type="ORF">V2W30_11855</name>
</gene>
<sequence>MRTGTRLVRAVRDPWAGTAVRLLLAAVLGYAGLVKIQDLANAERSVAVYQIVTGDTAQLVGGALPFVEIAVALLLVAGLATRAAAAVTAALLAVYIAAIASVWARGLSIDCGCFGGGGTLTDGAERGYVIDIARDLLLLGAAVLLVRTPRTRYALDHWVLDLPDARDARGD</sequence>
<accession>A0ACD5A9T9</accession>
<evidence type="ECO:0000313" key="2">
    <source>
        <dbReference type="Proteomes" id="UP001432251"/>
    </source>
</evidence>
<dbReference type="EMBL" id="CP146022">
    <property type="protein sequence ID" value="WWQ63972.1"/>
    <property type="molecule type" value="Genomic_DNA"/>
</dbReference>
<protein>
    <submittedName>
        <fullName evidence="1">MauE/DoxX family redox-associated membrane protein</fullName>
    </submittedName>
</protein>
<name>A0ACD5A9T9_9ACTN</name>
<organism evidence="1 2">
    <name type="scientific">Streptomyces citrinus</name>
    <dbReference type="NCBI Taxonomy" id="3118173"/>
    <lineage>
        <taxon>Bacteria</taxon>
        <taxon>Bacillati</taxon>
        <taxon>Actinomycetota</taxon>
        <taxon>Actinomycetes</taxon>
        <taxon>Kitasatosporales</taxon>
        <taxon>Streptomycetaceae</taxon>
        <taxon>Streptomyces</taxon>
    </lineage>
</organism>
<proteinExistence type="predicted"/>